<evidence type="ECO:0000313" key="2">
    <source>
        <dbReference type="Proteomes" id="UP000231371"/>
    </source>
</evidence>
<dbReference type="EMBL" id="PCVI01000016">
    <property type="protein sequence ID" value="PIQ70351.1"/>
    <property type="molecule type" value="Genomic_DNA"/>
</dbReference>
<reference evidence="1 2" key="1">
    <citation type="submission" date="2017-09" db="EMBL/GenBank/DDBJ databases">
        <title>Depth-based differentiation of microbial function through sediment-hosted aquifers and enrichment of novel symbionts in the deep terrestrial subsurface.</title>
        <authorList>
            <person name="Probst A.J."/>
            <person name="Ladd B."/>
            <person name="Jarett J.K."/>
            <person name="Geller-Mcgrath D.E."/>
            <person name="Sieber C.M."/>
            <person name="Emerson J.B."/>
            <person name="Anantharaman K."/>
            <person name="Thomas B.C."/>
            <person name="Malmstrom R."/>
            <person name="Stieglmeier M."/>
            <person name="Klingl A."/>
            <person name="Woyke T."/>
            <person name="Ryan C.M."/>
            <person name="Banfield J.F."/>
        </authorList>
    </citation>
    <scope>NUCLEOTIDE SEQUENCE [LARGE SCALE GENOMIC DNA]</scope>
    <source>
        <strain evidence="1">CG11_big_fil_rev_8_21_14_0_20_40_12</strain>
    </source>
</reference>
<accession>A0A2H0KGH0</accession>
<dbReference type="Proteomes" id="UP000231371">
    <property type="component" value="Unassembled WGS sequence"/>
</dbReference>
<proteinExistence type="predicted"/>
<comment type="caution">
    <text evidence="1">The sequence shown here is derived from an EMBL/GenBank/DDBJ whole genome shotgun (WGS) entry which is preliminary data.</text>
</comment>
<protein>
    <submittedName>
        <fullName evidence="1">Uncharacterized protein</fullName>
    </submittedName>
</protein>
<name>A0A2H0KGH0_9BACT</name>
<organism evidence="1 2">
    <name type="scientific">Candidatus Shapirobacteria bacterium CG11_big_fil_rev_8_21_14_0_20_40_12</name>
    <dbReference type="NCBI Taxonomy" id="1974889"/>
    <lineage>
        <taxon>Bacteria</taxon>
        <taxon>Candidatus Shapironibacteriota</taxon>
    </lineage>
</organism>
<dbReference type="AlphaFoldDB" id="A0A2H0KGH0"/>
<gene>
    <name evidence="1" type="ORF">COV89_00935</name>
</gene>
<evidence type="ECO:0000313" key="1">
    <source>
        <dbReference type="EMBL" id="PIQ70351.1"/>
    </source>
</evidence>
<sequence>MCSLKERGLGRKDKRAFLFQLVTEETMLAAGFNYWEHSFPFSIEDRNFWVYASYREEVDPENVVILEEQGNKTTRWYFGVFNGLGTGRCRSDEELERYFENLREIVLEGEVFGKKLEQKVAAYPLWKKACRSD</sequence>